<dbReference type="PANTHER" id="PTHR30203:SF32">
    <property type="entry name" value="CATION EFFLUX SYSTEM PROTEIN CUSC"/>
    <property type="match status" value="1"/>
</dbReference>
<dbReference type="InterPro" id="IPR010131">
    <property type="entry name" value="MdtP/NodT-like"/>
</dbReference>
<dbReference type="NCBIfam" id="TIGR01845">
    <property type="entry name" value="outer_NodT"/>
    <property type="match status" value="1"/>
</dbReference>
<keyword evidence="2" id="KW-0564">Palmitate</keyword>
<protein>
    <submittedName>
        <fullName evidence="3">Uncharacterized protein</fullName>
    </submittedName>
</protein>
<evidence type="ECO:0000313" key="3">
    <source>
        <dbReference type="EMBL" id="EPF74503.1"/>
    </source>
</evidence>
<dbReference type="Gene3D" id="1.20.1600.10">
    <property type="entry name" value="Outer membrane efflux proteins (OEP)"/>
    <property type="match status" value="1"/>
</dbReference>
<dbReference type="GO" id="GO:0015562">
    <property type="term" value="F:efflux transmembrane transporter activity"/>
    <property type="evidence" value="ECO:0007669"/>
    <property type="project" value="InterPro"/>
</dbReference>
<dbReference type="GO" id="GO:0009279">
    <property type="term" value="C:cell outer membrane"/>
    <property type="evidence" value="ECO:0007669"/>
    <property type="project" value="UniProtKB-SubCell"/>
</dbReference>
<dbReference type="Gene3D" id="2.20.200.10">
    <property type="entry name" value="Outer membrane efflux proteins (OEP)"/>
    <property type="match status" value="1"/>
</dbReference>
<dbReference type="PROSITE" id="PS51257">
    <property type="entry name" value="PROKAR_LIPOPROTEIN"/>
    <property type="match status" value="1"/>
</dbReference>
<dbReference type="eggNOG" id="COG1538">
    <property type="taxonomic scope" value="Bacteria"/>
</dbReference>
<dbReference type="Pfam" id="PF02321">
    <property type="entry name" value="OEP"/>
    <property type="match status" value="2"/>
</dbReference>
<keyword evidence="2" id="KW-1134">Transmembrane beta strand</keyword>
<reference evidence="3 4" key="1">
    <citation type="submission" date="2013-06" db="EMBL/GenBank/DDBJ databases">
        <title>The Genome Sequence of Acinetobacter rudis CIP 110305.</title>
        <authorList>
            <consortium name="The Broad Institute Genome Sequencing Platform"/>
            <consortium name="The Broad Institute Genome Sequencing Center for Infectious Disease"/>
            <person name="Cerqueira G."/>
            <person name="Feldgarden M."/>
            <person name="Courvalin P."/>
            <person name="Perichon B."/>
            <person name="Grillot-Courvalin C."/>
            <person name="Clermont D."/>
            <person name="Rocha E."/>
            <person name="Yoon E.-J."/>
            <person name="Nemec A."/>
            <person name="Young S.K."/>
            <person name="Zeng Q."/>
            <person name="Gargeya S."/>
            <person name="Fitzgerald M."/>
            <person name="Abouelleil A."/>
            <person name="Alvarado L."/>
            <person name="Berlin A.M."/>
            <person name="Chapman S.B."/>
            <person name="Dewar J."/>
            <person name="Goldberg J."/>
            <person name="Griggs A."/>
            <person name="Gujja S."/>
            <person name="Hansen M."/>
            <person name="Howarth C."/>
            <person name="Imamovic A."/>
            <person name="Larimer J."/>
            <person name="McCowan C."/>
            <person name="Murphy C."/>
            <person name="Pearson M."/>
            <person name="Priest M."/>
            <person name="Roberts A."/>
            <person name="Saif S."/>
            <person name="Shea T."/>
            <person name="Sykes S."/>
            <person name="Wortman J."/>
            <person name="Nusbaum C."/>
            <person name="Birren B."/>
        </authorList>
    </citation>
    <scope>NUCLEOTIDE SEQUENCE [LARGE SCALE GENOMIC DNA]</scope>
    <source>
        <strain evidence="3 4">CIP 110305</strain>
    </source>
</reference>
<keyword evidence="2" id="KW-0449">Lipoprotein</keyword>
<organism evidence="3 4">
    <name type="scientific">Acinetobacter rudis CIP 110305</name>
    <dbReference type="NCBI Taxonomy" id="421052"/>
    <lineage>
        <taxon>Bacteria</taxon>
        <taxon>Pseudomonadati</taxon>
        <taxon>Pseudomonadota</taxon>
        <taxon>Gammaproteobacteria</taxon>
        <taxon>Moraxellales</taxon>
        <taxon>Moraxellaceae</taxon>
        <taxon>Acinetobacter</taxon>
    </lineage>
</organism>
<accession>S3N7Y3</accession>
<evidence type="ECO:0000256" key="1">
    <source>
        <dbReference type="ARBA" id="ARBA00007613"/>
    </source>
</evidence>
<keyword evidence="2" id="KW-0812">Transmembrane</keyword>
<keyword evidence="4" id="KW-1185">Reference proteome</keyword>
<evidence type="ECO:0000313" key="4">
    <source>
        <dbReference type="Proteomes" id="UP000014568"/>
    </source>
</evidence>
<comment type="similarity">
    <text evidence="1 2">Belongs to the outer membrane factor (OMF) (TC 1.B.17) family.</text>
</comment>
<name>S3N7Y3_9GAMM</name>
<dbReference type="SUPFAM" id="SSF56954">
    <property type="entry name" value="Outer membrane efflux proteins (OEP)"/>
    <property type="match status" value="1"/>
</dbReference>
<sequence length="467" mass="52216">MIRSQYSKLFLVVMGAMLGTACQNIEQYQQPKVALADTYPSRSSQEYRALLWSDYINDPVLIQVVNLALEHNHDLKISALRILEAQAAYGIQRSELFPTIAGTGHYERGRIPGDLSPLGRAVTTDQYFIGLGMNQWELDLWGRIRSLNDAALQQFFATQHNQIAVRNSIIQQSVLTYLTLSELEKRMYYAQRSVRNYENSVHIFKRRYEVGAGSKVEYMQAQTLLTNGQSLLVQLQKTRELTANYLVQLIGQPIAVPKPELDKITFKTGVLQTGVPSDLLLNRADIRASEALLQSRHANIYAARAAFFPRIALTGNFGTASADLDGLFKSGSSLWSFAPSISVPIFTAGRLKNNLNLAEVRNDIAVAEYEKVVQKAFREVSDALAQQRGLGQQLQIQQQGLNAFRETARLAQLRYDHGSVGYLDVIDAQRSLLAAEQQWIETQSALMQSYVNLYFALGGDTAVAQQS</sequence>
<evidence type="ECO:0000256" key="2">
    <source>
        <dbReference type="RuleBase" id="RU362097"/>
    </source>
</evidence>
<dbReference type="AlphaFoldDB" id="S3N7Y3"/>
<proteinExistence type="inferred from homology"/>
<dbReference type="PANTHER" id="PTHR30203">
    <property type="entry name" value="OUTER MEMBRANE CATION EFFLUX PROTEIN"/>
    <property type="match status" value="1"/>
</dbReference>
<dbReference type="PATRIC" id="fig|421052.3.peg.1500"/>
<dbReference type="HOGENOM" id="CLU_012817_13_3_6"/>
<dbReference type="EMBL" id="ATGI01000018">
    <property type="protein sequence ID" value="EPF74503.1"/>
    <property type="molecule type" value="Genomic_DNA"/>
</dbReference>
<keyword evidence="2" id="KW-0472">Membrane</keyword>
<gene>
    <name evidence="3" type="ORF">F945_01542</name>
</gene>
<dbReference type="InterPro" id="IPR003423">
    <property type="entry name" value="OMP_efflux"/>
</dbReference>
<dbReference type="STRING" id="632955.GCA_000829675_00170"/>
<comment type="caution">
    <text evidence="3">The sequence shown here is derived from an EMBL/GenBank/DDBJ whole genome shotgun (WGS) entry which is preliminary data.</text>
</comment>
<dbReference type="Proteomes" id="UP000014568">
    <property type="component" value="Unassembled WGS sequence"/>
</dbReference>
<comment type="subcellular location">
    <subcellularLocation>
        <location evidence="2">Cell outer membrane</location>
        <topology evidence="2">Lipid-anchor</topology>
    </subcellularLocation>
</comment>